<evidence type="ECO:0000256" key="4">
    <source>
        <dbReference type="ARBA" id="ARBA00022989"/>
    </source>
</evidence>
<dbReference type="Gene3D" id="1.20.1250.20">
    <property type="entry name" value="MFS general substrate transporter like domains"/>
    <property type="match status" value="2"/>
</dbReference>
<dbReference type="Pfam" id="PF07690">
    <property type="entry name" value="MFS_1"/>
    <property type="match status" value="1"/>
</dbReference>
<evidence type="ECO:0000313" key="10">
    <source>
        <dbReference type="Proteomes" id="UP001189429"/>
    </source>
</evidence>
<dbReference type="Proteomes" id="UP001189429">
    <property type="component" value="Unassembled WGS sequence"/>
</dbReference>
<dbReference type="InterPro" id="IPR044770">
    <property type="entry name" value="MFS_spinster-like"/>
</dbReference>
<organism evidence="9 10">
    <name type="scientific">Prorocentrum cordatum</name>
    <dbReference type="NCBI Taxonomy" id="2364126"/>
    <lineage>
        <taxon>Eukaryota</taxon>
        <taxon>Sar</taxon>
        <taxon>Alveolata</taxon>
        <taxon>Dinophyceae</taxon>
        <taxon>Prorocentrales</taxon>
        <taxon>Prorocentraceae</taxon>
        <taxon>Prorocentrum</taxon>
    </lineage>
</organism>
<evidence type="ECO:0000256" key="1">
    <source>
        <dbReference type="ARBA" id="ARBA00004141"/>
    </source>
</evidence>
<evidence type="ECO:0000256" key="7">
    <source>
        <dbReference type="SAM" id="MobiDB-lite"/>
    </source>
</evidence>
<feature type="transmembrane region" description="Helical" evidence="8">
    <location>
        <begin position="335"/>
        <end position="361"/>
    </location>
</feature>
<feature type="transmembrane region" description="Helical" evidence="8">
    <location>
        <begin position="302"/>
        <end position="323"/>
    </location>
</feature>
<comment type="caution">
    <text evidence="9">The sequence shown here is derived from an EMBL/GenBank/DDBJ whole genome shotgun (WGS) entry which is preliminary data.</text>
</comment>
<comment type="similarity">
    <text evidence="6">Belongs to the major facilitator superfamily. Spinster (TC 2.A.1.49) family.</text>
</comment>
<name>A0ABN9RSJ0_9DINO</name>
<feature type="transmembrane region" description="Helical" evidence="8">
    <location>
        <begin position="53"/>
        <end position="74"/>
    </location>
</feature>
<evidence type="ECO:0000256" key="5">
    <source>
        <dbReference type="ARBA" id="ARBA00023136"/>
    </source>
</evidence>
<sequence>GARVRQRVPCAFAPCAATCWPCARARSWTPRTARTSGVFRSFETDLGFHLKEFALMQALMSGSGLIFNPMWAIIVDHQLLGVNGVMAITSLGWGVTTLVLGVFAHSIGGVISLRFVNVMFLCSGMPVGQHIVSSLIPPGRRGTAFSVIGVCGSVGVVASTKLSTTVSELRIFGMIGWRFGLVTIGVASVLFSMFIPCCLRHDAADQKSSRPEGEGVLAEVRQNLRDFSRIRSFWDIALFCSMYQVSLQAMMYSAMWLQYRGLSNAQVGTLIAWDSTGVTMGHWAFGALSDVVAKRYSLRGRLLLGQVCCGSIVPLSLILFGMAPSASGSAATAGVLFFTLGFFEGGWSVGVNRVVLTMVVPKSQASSLMAWKSVLEQLCGMLIVPVLVGLSAWRHGYESSDLPASQTPPAHMAKNATALSSMLRECVALSHVGMFLVYFVMHWHLEKDIDDLDARESVPVTDAKKAEYRFAAIGAATAWSDSPAPQSVAGGTCSKDREGCVED</sequence>
<evidence type="ECO:0000256" key="6">
    <source>
        <dbReference type="ARBA" id="ARBA00024338"/>
    </source>
</evidence>
<feature type="transmembrane region" description="Helical" evidence="8">
    <location>
        <begin position="115"/>
        <end position="136"/>
    </location>
</feature>
<dbReference type="InterPro" id="IPR036259">
    <property type="entry name" value="MFS_trans_sf"/>
</dbReference>
<evidence type="ECO:0000256" key="3">
    <source>
        <dbReference type="ARBA" id="ARBA00022692"/>
    </source>
</evidence>
<evidence type="ECO:0000256" key="2">
    <source>
        <dbReference type="ARBA" id="ARBA00022448"/>
    </source>
</evidence>
<feature type="transmembrane region" description="Helical" evidence="8">
    <location>
        <begin position="80"/>
        <end position="103"/>
    </location>
</feature>
<feature type="region of interest" description="Disordered" evidence="7">
    <location>
        <begin position="480"/>
        <end position="503"/>
    </location>
</feature>
<feature type="non-terminal residue" evidence="9">
    <location>
        <position position="1"/>
    </location>
</feature>
<dbReference type="EMBL" id="CAUYUJ010007814">
    <property type="protein sequence ID" value="CAK0822072.1"/>
    <property type="molecule type" value="Genomic_DNA"/>
</dbReference>
<keyword evidence="5 8" id="KW-0472">Membrane</keyword>
<accession>A0ABN9RSJ0</accession>
<comment type="subcellular location">
    <subcellularLocation>
        <location evidence="1">Membrane</location>
        <topology evidence="1">Multi-pass membrane protein</topology>
    </subcellularLocation>
</comment>
<dbReference type="InterPro" id="IPR011701">
    <property type="entry name" value="MFS"/>
</dbReference>
<dbReference type="PANTHER" id="PTHR23505:SF52">
    <property type="entry name" value="MAJOR FACILITATOR SUPERFAMILY PROTEIN"/>
    <property type="match status" value="1"/>
</dbReference>
<proteinExistence type="inferred from homology"/>
<keyword evidence="4 8" id="KW-1133">Transmembrane helix</keyword>
<evidence type="ECO:0000256" key="8">
    <source>
        <dbReference type="SAM" id="Phobius"/>
    </source>
</evidence>
<evidence type="ECO:0000313" key="9">
    <source>
        <dbReference type="EMBL" id="CAK0822072.1"/>
    </source>
</evidence>
<feature type="transmembrane region" description="Helical" evidence="8">
    <location>
        <begin position="175"/>
        <end position="195"/>
    </location>
</feature>
<gene>
    <name evidence="9" type="ORF">PCOR1329_LOCUS23182</name>
</gene>
<feature type="compositionally biased region" description="Basic and acidic residues" evidence="7">
    <location>
        <begin position="494"/>
        <end position="503"/>
    </location>
</feature>
<feature type="transmembrane region" description="Helical" evidence="8">
    <location>
        <begin position="142"/>
        <end position="163"/>
    </location>
</feature>
<keyword evidence="2" id="KW-0813">Transport</keyword>
<dbReference type="SUPFAM" id="SSF103473">
    <property type="entry name" value="MFS general substrate transporter"/>
    <property type="match status" value="1"/>
</dbReference>
<dbReference type="CDD" id="cd06174">
    <property type="entry name" value="MFS"/>
    <property type="match status" value="1"/>
</dbReference>
<keyword evidence="10" id="KW-1185">Reference proteome</keyword>
<dbReference type="PANTHER" id="PTHR23505">
    <property type="entry name" value="SPINSTER"/>
    <property type="match status" value="1"/>
</dbReference>
<reference evidence="9" key="1">
    <citation type="submission" date="2023-10" db="EMBL/GenBank/DDBJ databases">
        <authorList>
            <person name="Chen Y."/>
            <person name="Shah S."/>
            <person name="Dougan E. K."/>
            <person name="Thang M."/>
            <person name="Chan C."/>
        </authorList>
    </citation>
    <scope>NUCLEOTIDE SEQUENCE [LARGE SCALE GENOMIC DNA]</scope>
</reference>
<feature type="transmembrane region" description="Helical" evidence="8">
    <location>
        <begin position="236"/>
        <end position="257"/>
    </location>
</feature>
<evidence type="ECO:0008006" key="11">
    <source>
        <dbReference type="Google" id="ProtNLM"/>
    </source>
</evidence>
<protein>
    <recommendedName>
        <fullName evidence="11">Major facilitator superfamily (MFS) profile domain-containing protein</fullName>
    </recommendedName>
</protein>
<keyword evidence="3 8" id="KW-0812">Transmembrane</keyword>